<evidence type="ECO:0000256" key="5">
    <source>
        <dbReference type="ARBA" id="ARBA00023002"/>
    </source>
</evidence>
<name>A0ABM1YMT4_AEDAL</name>
<evidence type="ECO:0000256" key="7">
    <source>
        <dbReference type="ARBA" id="ARBA00023033"/>
    </source>
</evidence>
<accession>A0ABM1YMT4</accession>
<dbReference type="RefSeq" id="XP_062700047.1">
    <property type="nucleotide sequence ID" value="XM_062844063.1"/>
</dbReference>
<evidence type="ECO:0000256" key="3">
    <source>
        <dbReference type="ARBA" id="ARBA00022617"/>
    </source>
</evidence>
<dbReference type="PRINTS" id="PR00385">
    <property type="entry name" value="P450"/>
</dbReference>
<keyword evidence="10" id="KW-1185">Reference proteome</keyword>
<comment type="cofactor">
    <cofactor evidence="1">
        <name>heme</name>
        <dbReference type="ChEBI" id="CHEBI:30413"/>
    </cofactor>
</comment>
<dbReference type="InterPro" id="IPR002401">
    <property type="entry name" value="Cyt_P450_E_grp-I"/>
</dbReference>
<dbReference type="InterPro" id="IPR036396">
    <property type="entry name" value="Cyt_P450_sf"/>
</dbReference>
<keyword evidence="7 8" id="KW-0503">Monooxygenase</keyword>
<comment type="similarity">
    <text evidence="2 8">Belongs to the cytochrome P450 family.</text>
</comment>
<evidence type="ECO:0000256" key="1">
    <source>
        <dbReference type="ARBA" id="ARBA00001971"/>
    </source>
</evidence>
<dbReference type="PROSITE" id="PS00086">
    <property type="entry name" value="CYTOCHROME_P450"/>
    <property type="match status" value="1"/>
</dbReference>
<keyword evidence="3 8" id="KW-0349">Heme</keyword>
<proteinExistence type="inferred from homology"/>
<sequence length="318" mass="36503">MGTESNAQTEESGYTMAVEDISEIVFWRMFNAVYNNEFMFKLSSKFGTYKKCLKTIREFTLSIIEKRRSALIGLDENGENLRKDVDSSGLKRKMALLDILLQTTIDGRPLTNEEIREEVDTFMFAGHDTTASAITFLLYVMAKYPEVQQKVYEEAVSVLGDSIETPITLSALNDLKYLDLVVKESLRMFPPVPYISRSTIKEVELSGCNIPVDTNITVGIYNMHHNPKYFPEPEKFIPERFEAERGVEKQHPYAYVPFSAGSRNCIGQKFAQYEIKSKISKVVRLCRMELIRPGYEPPLKAEMILKPQDELPLKFFPR</sequence>
<protein>
    <recommendedName>
        <fullName evidence="11">Cytochrome P450</fullName>
    </recommendedName>
</protein>
<dbReference type="GeneID" id="115255254"/>
<dbReference type="PRINTS" id="PR00463">
    <property type="entry name" value="EP450I"/>
</dbReference>
<organism evidence="9 10">
    <name type="scientific">Aedes albopictus</name>
    <name type="common">Asian tiger mosquito</name>
    <name type="synonym">Stegomyia albopicta</name>
    <dbReference type="NCBI Taxonomy" id="7160"/>
    <lineage>
        <taxon>Eukaryota</taxon>
        <taxon>Metazoa</taxon>
        <taxon>Ecdysozoa</taxon>
        <taxon>Arthropoda</taxon>
        <taxon>Hexapoda</taxon>
        <taxon>Insecta</taxon>
        <taxon>Pterygota</taxon>
        <taxon>Neoptera</taxon>
        <taxon>Endopterygota</taxon>
        <taxon>Diptera</taxon>
        <taxon>Nematocera</taxon>
        <taxon>Culicoidea</taxon>
        <taxon>Culicidae</taxon>
        <taxon>Culicinae</taxon>
        <taxon>Aedini</taxon>
        <taxon>Aedes</taxon>
        <taxon>Stegomyia</taxon>
    </lineage>
</organism>
<keyword evidence="5 8" id="KW-0560">Oxidoreductase</keyword>
<dbReference type="Gene3D" id="1.10.630.10">
    <property type="entry name" value="Cytochrome P450"/>
    <property type="match status" value="1"/>
</dbReference>
<dbReference type="SUPFAM" id="SSF48264">
    <property type="entry name" value="Cytochrome P450"/>
    <property type="match status" value="1"/>
</dbReference>
<dbReference type="InterPro" id="IPR017972">
    <property type="entry name" value="Cyt_P450_CS"/>
</dbReference>
<dbReference type="Proteomes" id="UP000069940">
    <property type="component" value="Unassembled WGS sequence"/>
</dbReference>
<keyword evidence="6 8" id="KW-0408">Iron</keyword>
<evidence type="ECO:0000256" key="2">
    <source>
        <dbReference type="ARBA" id="ARBA00010617"/>
    </source>
</evidence>
<reference evidence="10" key="1">
    <citation type="journal article" date="2015" name="Proc. Natl. Acad. Sci. U.S.A.">
        <title>Genome sequence of the Asian Tiger mosquito, Aedes albopictus, reveals insights into its biology, genetics, and evolution.</title>
        <authorList>
            <person name="Chen X.G."/>
            <person name="Jiang X."/>
            <person name="Gu J."/>
            <person name="Xu M."/>
            <person name="Wu Y."/>
            <person name="Deng Y."/>
            <person name="Zhang C."/>
            <person name="Bonizzoni M."/>
            <person name="Dermauw W."/>
            <person name="Vontas J."/>
            <person name="Armbruster P."/>
            <person name="Huang X."/>
            <person name="Yang Y."/>
            <person name="Zhang H."/>
            <person name="He W."/>
            <person name="Peng H."/>
            <person name="Liu Y."/>
            <person name="Wu K."/>
            <person name="Chen J."/>
            <person name="Lirakis M."/>
            <person name="Topalis P."/>
            <person name="Van Leeuwen T."/>
            <person name="Hall A.B."/>
            <person name="Jiang X."/>
            <person name="Thorpe C."/>
            <person name="Mueller R.L."/>
            <person name="Sun C."/>
            <person name="Waterhouse R.M."/>
            <person name="Yan G."/>
            <person name="Tu Z.J."/>
            <person name="Fang X."/>
            <person name="James A.A."/>
        </authorList>
    </citation>
    <scope>NUCLEOTIDE SEQUENCE [LARGE SCALE GENOMIC DNA]</scope>
    <source>
        <strain evidence="10">Foshan</strain>
    </source>
</reference>
<evidence type="ECO:0008006" key="11">
    <source>
        <dbReference type="Google" id="ProtNLM"/>
    </source>
</evidence>
<evidence type="ECO:0000313" key="10">
    <source>
        <dbReference type="Proteomes" id="UP000069940"/>
    </source>
</evidence>
<dbReference type="InterPro" id="IPR001128">
    <property type="entry name" value="Cyt_P450"/>
</dbReference>
<keyword evidence="4 8" id="KW-0479">Metal-binding</keyword>
<dbReference type="PANTHER" id="PTHR24291">
    <property type="entry name" value="CYTOCHROME P450 FAMILY 4"/>
    <property type="match status" value="1"/>
</dbReference>
<dbReference type="InterPro" id="IPR050196">
    <property type="entry name" value="Cytochrome_P450_Monoox"/>
</dbReference>
<evidence type="ECO:0000256" key="6">
    <source>
        <dbReference type="ARBA" id="ARBA00023004"/>
    </source>
</evidence>
<reference evidence="9" key="2">
    <citation type="submission" date="2025-05" db="UniProtKB">
        <authorList>
            <consortium name="EnsemblMetazoa"/>
        </authorList>
    </citation>
    <scope>IDENTIFICATION</scope>
    <source>
        <strain evidence="9">Foshan</strain>
    </source>
</reference>
<evidence type="ECO:0000313" key="9">
    <source>
        <dbReference type="EnsemblMetazoa" id="AALFPA23_010572.P14820"/>
    </source>
</evidence>
<evidence type="ECO:0000256" key="4">
    <source>
        <dbReference type="ARBA" id="ARBA00022723"/>
    </source>
</evidence>
<dbReference type="PANTHER" id="PTHR24291:SF187">
    <property type="entry name" value="CYTOCHROME P450 4AE1-RELATED"/>
    <property type="match status" value="1"/>
</dbReference>
<evidence type="ECO:0000256" key="8">
    <source>
        <dbReference type="RuleBase" id="RU000461"/>
    </source>
</evidence>
<dbReference type="Pfam" id="PF00067">
    <property type="entry name" value="p450"/>
    <property type="match status" value="1"/>
</dbReference>
<dbReference type="EnsemblMetazoa" id="AALFPA23_010572.R14820">
    <property type="protein sequence ID" value="AALFPA23_010572.P14820"/>
    <property type="gene ID" value="AALFPA23_010572"/>
</dbReference>